<dbReference type="Proteomes" id="UP001205861">
    <property type="component" value="Unassembled WGS sequence"/>
</dbReference>
<dbReference type="EMBL" id="JANUGV010000002">
    <property type="protein sequence ID" value="MCS0608922.1"/>
    <property type="molecule type" value="Genomic_DNA"/>
</dbReference>
<reference evidence="2 3" key="1">
    <citation type="submission" date="2022-08" db="EMBL/GenBank/DDBJ databases">
        <title>Reclassification of Massilia species as members of the genera Telluria, Duganella, Pseudoduganella, Mokoshia gen. nov. and Zemynaea gen. nov. using orthogonal and non-orthogonal genome-based approaches.</title>
        <authorList>
            <person name="Bowman J.P."/>
        </authorList>
    </citation>
    <scope>NUCLEOTIDE SEQUENCE [LARGE SCALE GENOMIC DNA]</scope>
    <source>
        <strain evidence="2 3">JCM 31607</strain>
    </source>
</reference>
<name>A0ABT2BK88_9BURK</name>
<feature type="compositionally biased region" description="Low complexity" evidence="1">
    <location>
        <begin position="7"/>
        <end position="16"/>
    </location>
</feature>
<dbReference type="RefSeq" id="WP_258856575.1">
    <property type="nucleotide sequence ID" value="NZ_JANUGV010000002.1"/>
</dbReference>
<organism evidence="2 3">
    <name type="scientific">Massilia solisilvae</name>
    <dbReference type="NCBI Taxonomy" id="1811225"/>
    <lineage>
        <taxon>Bacteria</taxon>
        <taxon>Pseudomonadati</taxon>
        <taxon>Pseudomonadota</taxon>
        <taxon>Betaproteobacteria</taxon>
        <taxon>Burkholderiales</taxon>
        <taxon>Oxalobacteraceae</taxon>
        <taxon>Telluria group</taxon>
        <taxon>Massilia</taxon>
    </lineage>
</organism>
<feature type="region of interest" description="Disordered" evidence="1">
    <location>
        <begin position="1"/>
        <end position="21"/>
    </location>
</feature>
<proteinExistence type="predicted"/>
<comment type="caution">
    <text evidence="2">The sequence shown here is derived from an EMBL/GenBank/DDBJ whole genome shotgun (WGS) entry which is preliminary data.</text>
</comment>
<evidence type="ECO:0000313" key="3">
    <source>
        <dbReference type="Proteomes" id="UP001205861"/>
    </source>
</evidence>
<keyword evidence="3" id="KW-1185">Reference proteome</keyword>
<evidence type="ECO:0000256" key="1">
    <source>
        <dbReference type="SAM" id="MobiDB-lite"/>
    </source>
</evidence>
<protein>
    <recommendedName>
        <fullName evidence="4">Chemotaxis protein</fullName>
    </recommendedName>
</protein>
<accession>A0ABT2BK88</accession>
<gene>
    <name evidence="2" type="ORF">NX773_12175</name>
</gene>
<evidence type="ECO:0008006" key="4">
    <source>
        <dbReference type="Google" id="ProtNLM"/>
    </source>
</evidence>
<evidence type="ECO:0000313" key="2">
    <source>
        <dbReference type="EMBL" id="MCS0608922.1"/>
    </source>
</evidence>
<sequence>MKPENPNPQAATPAAPGGLSTPAEIEQLADQLTAAANALHERIMKDLQAYHGGPVPLQAQEAARKLIDDEQELRQRANSLYADATTLIVRALGKPQAHLMALAADATARIKTLVKISDTMGVVGRLLEISGAALTGNPVLIMRSFEDMHHMLDLLALHNPAAATPAPSAPPAPAKP</sequence>